<feature type="region of interest" description="Disordered" evidence="1">
    <location>
        <begin position="78"/>
        <end position="101"/>
    </location>
</feature>
<gene>
    <name evidence="2" type="ORF">SINC0208_LOCUS3073</name>
</gene>
<name>A0A7S3IFT7_9SPIT</name>
<proteinExistence type="predicted"/>
<reference evidence="2" key="1">
    <citation type="submission" date="2021-01" db="EMBL/GenBank/DDBJ databases">
        <authorList>
            <person name="Corre E."/>
            <person name="Pelletier E."/>
            <person name="Niang G."/>
            <person name="Scheremetjew M."/>
            <person name="Finn R."/>
            <person name="Kale V."/>
            <person name="Holt S."/>
            <person name="Cochrane G."/>
            <person name="Meng A."/>
            <person name="Brown T."/>
            <person name="Cohen L."/>
        </authorList>
    </citation>
    <scope>NUCLEOTIDE SEQUENCE</scope>
    <source>
        <strain evidence="2">S3</strain>
    </source>
</reference>
<protein>
    <submittedName>
        <fullName evidence="2">Uncharacterized protein</fullName>
    </submittedName>
</protein>
<accession>A0A7S3IFT7</accession>
<sequence>MTALQLRIMTNNPTMPQNIYRNCGANSINNLFPEVEAMLKAYYDLMDDCKDFPLWARKLEEDMGQTASMLAVMIEEDSRDPAVEGSKSFERFDQEKQKYFK</sequence>
<dbReference type="AlphaFoldDB" id="A0A7S3IFT7"/>
<organism evidence="2">
    <name type="scientific">Strombidium inclinatum</name>
    <dbReference type="NCBI Taxonomy" id="197538"/>
    <lineage>
        <taxon>Eukaryota</taxon>
        <taxon>Sar</taxon>
        <taxon>Alveolata</taxon>
        <taxon>Ciliophora</taxon>
        <taxon>Intramacronucleata</taxon>
        <taxon>Spirotrichea</taxon>
        <taxon>Oligotrichia</taxon>
        <taxon>Strombidiidae</taxon>
        <taxon>Strombidium</taxon>
    </lineage>
</organism>
<feature type="compositionally biased region" description="Basic and acidic residues" evidence="1">
    <location>
        <begin position="79"/>
        <end position="101"/>
    </location>
</feature>
<evidence type="ECO:0000256" key="1">
    <source>
        <dbReference type="SAM" id="MobiDB-lite"/>
    </source>
</evidence>
<dbReference type="EMBL" id="HBIH01007520">
    <property type="protein sequence ID" value="CAE0322489.1"/>
    <property type="molecule type" value="Transcribed_RNA"/>
</dbReference>
<evidence type="ECO:0000313" key="2">
    <source>
        <dbReference type="EMBL" id="CAE0322489.1"/>
    </source>
</evidence>